<feature type="compositionally biased region" description="Basic and acidic residues" evidence="1">
    <location>
        <begin position="317"/>
        <end position="326"/>
    </location>
</feature>
<evidence type="ECO:0000256" key="1">
    <source>
        <dbReference type="SAM" id="MobiDB-lite"/>
    </source>
</evidence>
<accession>A0ABN3V0H9</accession>
<proteinExistence type="predicted"/>
<sequence>MPWFFVDDQLADNAKVRKAGTPALGLWVRCGAWSAGNLTDGFVPADIAARYGTVRQAEKLVAAGLWAPAERDGEPGYQFWDWTDYQQTRDQVRARRAADAERQRRRRSAPDVDTGSAENTPENTPQNRGANGGVNVSESDDEKSGESDAKPQVGDGCHGVTHTVSHGCPLPSPPAALPKGSAAARGRGRSRKPSTDLAELSNAAVKPAAYTLVSQWRQKFPDAPPYLAKTLRDLSKVVDGLLAQGAQTDLVMAALDEWDARTDVHSPGALTWLYGDAVKAARGTRSGRPDGRQGRGSKVQGWLSLGDDPDAPQPKSARGDKVRGWLDLEDDDQAPALKAITGGLTA</sequence>
<dbReference type="Proteomes" id="UP001500979">
    <property type="component" value="Unassembled WGS sequence"/>
</dbReference>
<organism evidence="2 3">
    <name type="scientific">Saccharopolyspora taberi</name>
    <dbReference type="NCBI Taxonomy" id="60895"/>
    <lineage>
        <taxon>Bacteria</taxon>
        <taxon>Bacillati</taxon>
        <taxon>Actinomycetota</taxon>
        <taxon>Actinomycetes</taxon>
        <taxon>Pseudonocardiales</taxon>
        <taxon>Pseudonocardiaceae</taxon>
        <taxon>Saccharopolyspora</taxon>
    </lineage>
</organism>
<evidence type="ECO:0000313" key="2">
    <source>
        <dbReference type="EMBL" id="GAA2773004.1"/>
    </source>
</evidence>
<dbReference type="RefSeq" id="WP_344677260.1">
    <property type="nucleotide sequence ID" value="NZ_BAAAUX010000001.1"/>
</dbReference>
<gene>
    <name evidence="2" type="ORF">GCM10010470_00700</name>
</gene>
<feature type="region of interest" description="Disordered" evidence="1">
    <location>
        <begin position="282"/>
        <end position="329"/>
    </location>
</feature>
<comment type="caution">
    <text evidence="2">The sequence shown here is derived from an EMBL/GenBank/DDBJ whole genome shotgun (WGS) entry which is preliminary data.</text>
</comment>
<dbReference type="EMBL" id="BAAAUX010000001">
    <property type="protein sequence ID" value="GAA2773004.1"/>
    <property type="molecule type" value="Genomic_DNA"/>
</dbReference>
<reference evidence="2 3" key="1">
    <citation type="journal article" date="2019" name="Int. J. Syst. Evol. Microbiol.">
        <title>The Global Catalogue of Microorganisms (GCM) 10K type strain sequencing project: providing services to taxonomists for standard genome sequencing and annotation.</title>
        <authorList>
            <consortium name="The Broad Institute Genomics Platform"/>
            <consortium name="The Broad Institute Genome Sequencing Center for Infectious Disease"/>
            <person name="Wu L."/>
            <person name="Ma J."/>
        </authorList>
    </citation>
    <scope>NUCLEOTIDE SEQUENCE [LARGE SCALE GENOMIC DNA]</scope>
    <source>
        <strain evidence="2 3">JCM 9383</strain>
    </source>
</reference>
<feature type="region of interest" description="Disordered" evidence="1">
    <location>
        <begin position="91"/>
        <end position="198"/>
    </location>
</feature>
<keyword evidence="3" id="KW-1185">Reference proteome</keyword>
<feature type="compositionally biased region" description="Basic and acidic residues" evidence="1">
    <location>
        <begin position="91"/>
        <end position="102"/>
    </location>
</feature>
<name>A0ABN3V0H9_9PSEU</name>
<feature type="compositionally biased region" description="Polar residues" evidence="1">
    <location>
        <begin position="116"/>
        <end position="129"/>
    </location>
</feature>
<evidence type="ECO:0000313" key="3">
    <source>
        <dbReference type="Proteomes" id="UP001500979"/>
    </source>
</evidence>
<protein>
    <submittedName>
        <fullName evidence="2">Uncharacterized protein</fullName>
    </submittedName>
</protein>